<feature type="transmembrane region" description="Helical" evidence="1">
    <location>
        <begin position="20"/>
        <end position="40"/>
    </location>
</feature>
<accession>A0A6N7QQX3</accession>
<comment type="caution">
    <text evidence="2">The sequence shown here is derived from an EMBL/GenBank/DDBJ whole genome shotgun (WGS) entry which is preliminary data.</text>
</comment>
<reference evidence="2 3" key="1">
    <citation type="submission" date="2019-11" db="EMBL/GenBank/DDBJ databases">
        <authorList>
            <person name="Zhang X.Y."/>
        </authorList>
    </citation>
    <scope>NUCLEOTIDE SEQUENCE [LARGE SCALE GENOMIC DNA]</scope>
    <source>
        <strain evidence="2 3">C176</strain>
    </source>
</reference>
<keyword evidence="1" id="KW-1133">Transmembrane helix</keyword>
<gene>
    <name evidence="2" type="ORF">GH984_08810</name>
</gene>
<dbReference type="AlphaFoldDB" id="A0A6N7QQX3"/>
<feature type="transmembrane region" description="Helical" evidence="1">
    <location>
        <begin position="52"/>
        <end position="71"/>
    </location>
</feature>
<protein>
    <submittedName>
        <fullName evidence="2">Uncharacterized protein</fullName>
    </submittedName>
</protein>
<keyword evidence="3" id="KW-1185">Reference proteome</keyword>
<dbReference type="Proteomes" id="UP000433788">
    <property type="component" value="Unassembled WGS sequence"/>
</dbReference>
<dbReference type="EMBL" id="WJPP01000004">
    <property type="protein sequence ID" value="MRH78806.1"/>
    <property type="molecule type" value="Genomic_DNA"/>
</dbReference>
<evidence type="ECO:0000313" key="3">
    <source>
        <dbReference type="Proteomes" id="UP000433788"/>
    </source>
</evidence>
<evidence type="ECO:0000313" key="2">
    <source>
        <dbReference type="EMBL" id="MRH78806.1"/>
    </source>
</evidence>
<dbReference type="RefSeq" id="WP_153719829.1">
    <property type="nucleotide sequence ID" value="NZ_WJPP01000004.1"/>
</dbReference>
<sequence length="115" mass="12112">MAFSLFGIFAVVLELFRPILPLLALVVLLDLLLLIGVILRRQSLRVGSGIKVAASIGIVTGIAAALFMPAWTQATLGQLTSVIDYLGVIGAGIGVGIAIGLLSYPPIQLMLRETR</sequence>
<organism evidence="2 3">
    <name type="scientific">Spiribacter salilacus</name>
    <dbReference type="NCBI Taxonomy" id="2664894"/>
    <lineage>
        <taxon>Bacteria</taxon>
        <taxon>Pseudomonadati</taxon>
        <taxon>Pseudomonadota</taxon>
        <taxon>Gammaproteobacteria</taxon>
        <taxon>Chromatiales</taxon>
        <taxon>Ectothiorhodospiraceae</taxon>
        <taxon>Spiribacter</taxon>
    </lineage>
</organism>
<proteinExistence type="predicted"/>
<name>A0A6N7QQX3_9GAMM</name>
<feature type="transmembrane region" description="Helical" evidence="1">
    <location>
        <begin position="83"/>
        <end position="105"/>
    </location>
</feature>
<evidence type="ECO:0000256" key="1">
    <source>
        <dbReference type="SAM" id="Phobius"/>
    </source>
</evidence>
<keyword evidence="1" id="KW-0472">Membrane</keyword>
<keyword evidence="1" id="KW-0812">Transmembrane</keyword>